<accession>A0AAW4PIR6</accession>
<name>A0AAW4PIR6_9EURY</name>
<evidence type="ECO:0000259" key="7">
    <source>
        <dbReference type="Pfam" id="PF01850"/>
    </source>
</evidence>
<evidence type="ECO:0000313" key="9">
    <source>
        <dbReference type="Proteomes" id="UP001430455"/>
    </source>
</evidence>
<keyword evidence="5" id="KW-0460">Magnesium</keyword>
<comment type="caution">
    <text evidence="8">The sequence shown here is derived from an EMBL/GenBank/DDBJ whole genome shotgun (WGS) entry which is preliminary data.</text>
</comment>
<feature type="domain" description="PIN" evidence="7">
    <location>
        <begin position="19"/>
        <end position="73"/>
    </location>
</feature>
<dbReference type="Gene3D" id="3.40.50.1010">
    <property type="entry name" value="5'-nuclease"/>
    <property type="match status" value="1"/>
</dbReference>
<organism evidence="8 9">
    <name type="scientific">Haloarcula nitratireducens</name>
    <dbReference type="NCBI Taxonomy" id="2487749"/>
    <lineage>
        <taxon>Archaea</taxon>
        <taxon>Methanobacteriati</taxon>
        <taxon>Methanobacteriota</taxon>
        <taxon>Stenosarchaea group</taxon>
        <taxon>Halobacteria</taxon>
        <taxon>Halobacteriales</taxon>
        <taxon>Haloarculaceae</taxon>
        <taxon>Haloarcula</taxon>
    </lineage>
</organism>
<dbReference type="PANTHER" id="PTHR33653">
    <property type="entry name" value="RIBONUCLEASE VAPC2"/>
    <property type="match status" value="1"/>
</dbReference>
<keyword evidence="9" id="KW-1185">Reference proteome</keyword>
<dbReference type="CDD" id="cd09881">
    <property type="entry name" value="PIN_VapC4-5_FitB-like"/>
    <property type="match status" value="1"/>
</dbReference>
<dbReference type="Pfam" id="PF01850">
    <property type="entry name" value="PIN"/>
    <property type="match status" value="1"/>
</dbReference>
<dbReference type="EMBL" id="RKLT01000031">
    <property type="protein sequence ID" value="MBX0297879.1"/>
    <property type="molecule type" value="Genomic_DNA"/>
</dbReference>
<comment type="cofactor">
    <cofactor evidence="1">
        <name>Mg(2+)</name>
        <dbReference type="ChEBI" id="CHEBI:18420"/>
    </cofactor>
</comment>
<dbReference type="SUPFAM" id="SSF88723">
    <property type="entry name" value="PIN domain-like"/>
    <property type="match status" value="1"/>
</dbReference>
<dbReference type="GO" id="GO:0016787">
    <property type="term" value="F:hydrolase activity"/>
    <property type="evidence" value="ECO:0007669"/>
    <property type="project" value="UniProtKB-KW"/>
</dbReference>
<proteinExistence type="inferred from homology"/>
<evidence type="ECO:0000256" key="5">
    <source>
        <dbReference type="ARBA" id="ARBA00022842"/>
    </source>
</evidence>
<evidence type="ECO:0000313" key="8">
    <source>
        <dbReference type="EMBL" id="MBX0297879.1"/>
    </source>
</evidence>
<dbReference type="Proteomes" id="UP001430455">
    <property type="component" value="Unassembled WGS sequence"/>
</dbReference>
<dbReference type="PANTHER" id="PTHR33653:SF1">
    <property type="entry name" value="RIBONUCLEASE VAPC2"/>
    <property type="match status" value="1"/>
</dbReference>
<keyword evidence="2" id="KW-0540">Nuclease</keyword>
<dbReference type="InterPro" id="IPR002716">
    <property type="entry name" value="PIN_dom"/>
</dbReference>
<dbReference type="InterPro" id="IPR029060">
    <property type="entry name" value="PIN-like_dom_sf"/>
</dbReference>
<dbReference type="GO" id="GO:0004518">
    <property type="term" value="F:nuclease activity"/>
    <property type="evidence" value="ECO:0007669"/>
    <property type="project" value="UniProtKB-KW"/>
</dbReference>
<evidence type="ECO:0000256" key="2">
    <source>
        <dbReference type="ARBA" id="ARBA00022722"/>
    </source>
</evidence>
<dbReference type="AlphaFoldDB" id="A0AAW4PIR6"/>
<keyword evidence="4" id="KW-0378">Hydrolase</keyword>
<reference evidence="8 9" key="1">
    <citation type="submission" date="2021-06" db="EMBL/GenBank/DDBJ databases">
        <title>Halomicroarcula sp. a new haloarchaeum isolated from saline soil.</title>
        <authorList>
            <person name="Duran-Viseras A."/>
            <person name="Sanchez-Porro C."/>
            <person name="Ventosa A."/>
        </authorList>
    </citation>
    <scope>NUCLEOTIDE SEQUENCE [LARGE SCALE GENOMIC DNA]</scope>
    <source>
        <strain evidence="8 9">F27</strain>
    </source>
</reference>
<evidence type="ECO:0000256" key="4">
    <source>
        <dbReference type="ARBA" id="ARBA00022801"/>
    </source>
</evidence>
<keyword evidence="3" id="KW-0479">Metal-binding</keyword>
<comment type="similarity">
    <text evidence="6">Belongs to the PINc/VapC protein family.</text>
</comment>
<evidence type="ECO:0000256" key="3">
    <source>
        <dbReference type="ARBA" id="ARBA00022723"/>
    </source>
</evidence>
<evidence type="ECO:0000256" key="6">
    <source>
        <dbReference type="ARBA" id="ARBA00038093"/>
    </source>
</evidence>
<gene>
    <name evidence="8" type="ORF">EGH23_23725</name>
</gene>
<evidence type="ECO:0000256" key="1">
    <source>
        <dbReference type="ARBA" id="ARBA00001946"/>
    </source>
</evidence>
<dbReference type="GO" id="GO:0046872">
    <property type="term" value="F:metal ion binding"/>
    <property type="evidence" value="ECO:0007669"/>
    <property type="project" value="UniProtKB-KW"/>
</dbReference>
<sequence length="88" mass="9475">MKTEVCAISPYQLTDAVDDVISFDEDTAEEAANIESALRSAGTSLKVGDLLIAATARQHGATLVTADKKDFDKQPIHQLLDIDVLDTE</sequence>
<dbReference type="InterPro" id="IPR050556">
    <property type="entry name" value="Type_II_TA_system_RNase"/>
</dbReference>
<protein>
    <submittedName>
        <fullName evidence="8">Type II toxin-antitoxin system VapC family toxin</fullName>
    </submittedName>
</protein>